<proteinExistence type="predicted"/>
<dbReference type="RefSeq" id="WP_173087051.1">
    <property type="nucleotide sequence ID" value="NZ_BLTE01000026.1"/>
</dbReference>
<gene>
    <name evidence="2" type="ORF">NNJEOMEG_03785</name>
</gene>
<dbReference type="Proteomes" id="UP000494245">
    <property type="component" value="Unassembled WGS sequence"/>
</dbReference>
<name>A0A6V8LTW2_9BACT</name>
<organism evidence="2 3">
    <name type="scientific">Fundidesulfovibrio magnetotacticus</name>
    <dbReference type="NCBI Taxonomy" id="2730080"/>
    <lineage>
        <taxon>Bacteria</taxon>
        <taxon>Pseudomonadati</taxon>
        <taxon>Thermodesulfobacteriota</taxon>
        <taxon>Desulfovibrionia</taxon>
        <taxon>Desulfovibrionales</taxon>
        <taxon>Desulfovibrionaceae</taxon>
        <taxon>Fundidesulfovibrio</taxon>
    </lineage>
</organism>
<reference evidence="2 3" key="1">
    <citation type="submission" date="2020-04" db="EMBL/GenBank/DDBJ databases">
        <authorList>
            <consortium name="Desulfovibrio sp. FSS-1 genome sequencing consortium"/>
            <person name="Shimoshige H."/>
            <person name="Kobayashi H."/>
            <person name="Maekawa T."/>
        </authorList>
    </citation>
    <scope>NUCLEOTIDE SEQUENCE [LARGE SCALE GENOMIC DNA]</scope>
    <source>
        <strain evidence="2 3">SIID29052-01</strain>
    </source>
</reference>
<dbReference type="AlphaFoldDB" id="A0A6V8LTW2"/>
<feature type="region of interest" description="Disordered" evidence="1">
    <location>
        <begin position="36"/>
        <end position="90"/>
    </location>
</feature>
<keyword evidence="3" id="KW-1185">Reference proteome</keyword>
<comment type="caution">
    <text evidence="2">The sequence shown here is derived from an EMBL/GenBank/DDBJ whole genome shotgun (WGS) entry which is preliminary data.</text>
</comment>
<protein>
    <submittedName>
        <fullName evidence="2">Uncharacterized protein</fullName>
    </submittedName>
</protein>
<dbReference type="EMBL" id="BLTE01000026">
    <property type="protein sequence ID" value="GFK95912.1"/>
    <property type="molecule type" value="Genomic_DNA"/>
</dbReference>
<evidence type="ECO:0000313" key="2">
    <source>
        <dbReference type="EMBL" id="GFK95912.1"/>
    </source>
</evidence>
<reference evidence="2 3" key="2">
    <citation type="submission" date="2020-05" db="EMBL/GenBank/DDBJ databases">
        <title>Draft genome sequence of Desulfovibrio sp. strainFSS-1.</title>
        <authorList>
            <person name="Shimoshige H."/>
            <person name="Kobayashi H."/>
            <person name="Maekawa T."/>
        </authorList>
    </citation>
    <scope>NUCLEOTIDE SEQUENCE [LARGE SCALE GENOMIC DNA]</scope>
    <source>
        <strain evidence="2 3">SIID29052-01</strain>
    </source>
</reference>
<evidence type="ECO:0000256" key="1">
    <source>
        <dbReference type="SAM" id="MobiDB-lite"/>
    </source>
</evidence>
<feature type="compositionally biased region" description="Low complexity" evidence="1">
    <location>
        <begin position="64"/>
        <end position="84"/>
    </location>
</feature>
<evidence type="ECO:0000313" key="3">
    <source>
        <dbReference type="Proteomes" id="UP000494245"/>
    </source>
</evidence>
<accession>A0A6V8LTW2</accession>
<sequence>MPYPTPTGAASALNPADQQALKRLRYERALDVSVGISPEESQFPEAYAQQPQAGFDPMGQQMRFQQGQAAPGQFQPAQQAQPGPRSMPGSGAVPPFQDILRAVIAQPGMAHHLEGIDLDGDGIPDVPPPPMDPMARMQWQAMVQNRQLALQAAMARRAKRKDVNNNVLLSVLQSADPLFGEIYTRLSGYVNSLPVKVRRPYMEAVERTPGAFLELYGHLREGLLSELGVNREMPTPMPQPGGADPRARIRQAVAGRMSPPDLARAGVLDDDRPARARDAAELAALKSRVKAGQAREGDLLRYLELSGV</sequence>